<feature type="domain" description="Gp5/Type VI secretion system Vgr protein OB-fold" evidence="1">
    <location>
        <begin position="43"/>
        <end position="71"/>
    </location>
</feature>
<dbReference type="RefSeq" id="WP_154472047.1">
    <property type="nucleotide sequence ID" value="NZ_DBEWUL010000027.1"/>
</dbReference>
<dbReference type="InterPro" id="IPR037026">
    <property type="entry name" value="Vgr_OB-fold_dom_sf"/>
</dbReference>
<dbReference type="InterPro" id="IPR006531">
    <property type="entry name" value="Gp5/Vgr_OB"/>
</dbReference>
<dbReference type="AlphaFoldDB" id="A0A7X2NKH8"/>
<evidence type="ECO:0000313" key="2">
    <source>
        <dbReference type="EMBL" id="MSS36602.1"/>
    </source>
</evidence>
<dbReference type="Pfam" id="PF04717">
    <property type="entry name" value="Phage_base_V"/>
    <property type="match status" value="1"/>
</dbReference>
<name>A0A7X2NKH8_9CLOT</name>
<organism evidence="2 3">
    <name type="scientific">Clostridium porci</name>
    <dbReference type="NCBI Taxonomy" id="2605778"/>
    <lineage>
        <taxon>Bacteria</taxon>
        <taxon>Bacillati</taxon>
        <taxon>Bacillota</taxon>
        <taxon>Clostridia</taxon>
        <taxon>Eubacteriales</taxon>
        <taxon>Clostridiaceae</taxon>
        <taxon>Clostridium</taxon>
    </lineage>
</organism>
<protein>
    <submittedName>
        <fullName evidence="2">Phage baseplate protein</fullName>
    </submittedName>
</protein>
<comment type="caution">
    <text evidence="2">The sequence shown here is derived from an EMBL/GenBank/DDBJ whole genome shotgun (WGS) entry which is preliminary data.</text>
</comment>
<dbReference type="Proteomes" id="UP000429958">
    <property type="component" value="Unassembled WGS sequence"/>
</dbReference>
<keyword evidence="3" id="KW-1185">Reference proteome</keyword>
<dbReference type="Gene3D" id="2.40.50.230">
    <property type="entry name" value="Gp5 N-terminal domain"/>
    <property type="match status" value="1"/>
</dbReference>
<sequence>MEDVVRVGNISAVDPDAGMAQVYYPDRDSTTAPLHLFAFHSEYALPKVGDQVVVLHLSNDTSSGVILGRLWGTAEPPQAGMAGYKKVFDSNAWEELKQGRYTIHADEIILEGTGGSCTLSQLIDLEKRIERLERKE</sequence>
<proteinExistence type="predicted"/>
<dbReference type="EMBL" id="VUMD01000006">
    <property type="protein sequence ID" value="MSS36602.1"/>
    <property type="molecule type" value="Genomic_DNA"/>
</dbReference>
<reference evidence="2 3" key="1">
    <citation type="submission" date="2019-08" db="EMBL/GenBank/DDBJ databases">
        <title>In-depth cultivation of the pig gut microbiome towards novel bacterial diversity and tailored functional studies.</title>
        <authorList>
            <person name="Wylensek D."/>
            <person name="Hitch T.C.A."/>
            <person name="Clavel T."/>
        </authorList>
    </citation>
    <scope>NUCLEOTIDE SEQUENCE [LARGE SCALE GENOMIC DNA]</scope>
    <source>
        <strain evidence="2 3">WCA-389-WT-23D1</strain>
    </source>
</reference>
<accession>A0A7X2NKH8</accession>
<gene>
    <name evidence="2" type="ORF">FYJ39_08460</name>
</gene>
<evidence type="ECO:0000259" key="1">
    <source>
        <dbReference type="Pfam" id="PF04717"/>
    </source>
</evidence>
<evidence type="ECO:0000313" key="3">
    <source>
        <dbReference type="Proteomes" id="UP000429958"/>
    </source>
</evidence>